<feature type="compositionally biased region" description="Basic and acidic residues" evidence="1">
    <location>
        <begin position="24"/>
        <end position="34"/>
    </location>
</feature>
<feature type="region of interest" description="Disordered" evidence="1">
    <location>
        <begin position="24"/>
        <end position="231"/>
    </location>
</feature>
<feature type="compositionally biased region" description="Basic and acidic residues" evidence="1">
    <location>
        <begin position="496"/>
        <end position="517"/>
    </location>
</feature>
<feature type="compositionally biased region" description="Basic and acidic residues" evidence="1">
    <location>
        <begin position="219"/>
        <end position="231"/>
    </location>
</feature>
<evidence type="ECO:0008006" key="4">
    <source>
        <dbReference type="Google" id="ProtNLM"/>
    </source>
</evidence>
<reference evidence="2 3" key="1">
    <citation type="submission" date="2019-06" db="EMBL/GenBank/DDBJ databases">
        <title>Draft genomes of female and male turbot (Scophthalmus maximus).</title>
        <authorList>
            <person name="Xu H."/>
            <person name="Xu X.-W."/>
            <person name="Shao C."/>
            <person name="Chen S."/>
        </authorList>
    </citation>
    <scope>NUCLEOTIDE SEQUENCE [LARGE SCALE GENOMIC DNA]</scope>
    <source>
        <strain evidence="2">Ysfricsl-2016a</strain>
        <tissue evidence="2">Blood</tissue>
    </source>
</reference>
<evidence type="ECO:0000313" key="3">
    <source>
        <dbReference type="Proteomes" id="UP000438429"/>
    </source>
</evidence>
<comment type="caution">
    <text evidence="2">The sequence shown here is derived from an EMBL/GenBank/DDBJ whole genome shotgun (WGS) entry which is preliminary data.</text>
</comment>
<dbReference type="Proteomes" id="UP000438429">
    <property type="component" value="Unassembled WGS sequence"/>
</dbReference>
<dbReference type="EMBL" id="VEVO01000013">
    <property type="protein sequence ID" value="KAF0033083.1"/>
    <property type="molecule type" value="Genomic_DNA"/>
</dbReference>
<feature type="compositionally biased region" description="Polar residues" evidence="1">
    <location>
        <begin position="452"/>
        <end position="482"/>
    </location>
</feature>
<dbReference type="AlphaFoldDB" id="A0A6A4SG24"/>
<feature type="region of interest" description="Disordered" evidence="1">
    <location>
        <begin position="261"/>
        <end position="518"/>
    </location>
</feature>
<feature type="compositionally biased region" description="Acidic residues" evidence="1">
    <location>
        <begin position="208"/>
        <end position="218"/>
    </location>
</feature>
<feature type="compositionally biased region" description="Polar residues" evidence="1">
    <location>
        <begin position="82"/>
        <end position="99"/>
    </location>
</feature>
<feature type="compositionally biased region" description="Basic and acidic residues" evidence="1">
    <location>
        <begin position="274"/>
        <end position="285"/>
    </location>
</feature>
<evidence type="ECO:0000256" key="1">
    <source>
        <dbReference type="SAM" id="MobiDB-lite"/>
    </source>
</evidence>
<feature type="compositionally biased region" description="Gly residues" evidence="1">
    <location>
        <begin position="324"/>
        <end position="340"/>
    </location>
</feature>
<name>A0A6A4SG24_SCOMX</name>
<accession>A0A6A4SG24</accession>
<proteinExistence type="predicted"/>
<evidence type="ECO:0000313" key="2">
    <source>
        <dbReference type="EMBL" id="KAF0033083.1"/>
    </source>
</evidence>
<organism evidence="2 3">
    <name type="scientific">Scophthalmus maximus</name>
    <name type="common">Turbot</name>
    <name type="synonym">Psetta maxima</name>
    <dbReference type="NCBI Taxonomy" id="52904"/>
    <lineage>
        <taxon>Eukaryota</taxon>
        <taxon>Metazoa</taxon>
        <taxon>Chordata</taxon>
        <taxon>Craniata</taxon>
        <taxon>Vertebrata</taxon>
        <taxon>Euteleostomi</taxon>
        <taxon>Actinopterygii</taxon>
        <taxon>Neopterygii</taxon>
        <taxon>Teleostei</taxon>
        <taxon>Neoteleostei</taxon>
        <taxon>Acanthomorphata</taxon>
        <taxon>Carangaria</taxon>
        <taxon>Pleuronectiformes</taxon>
        <taxon>Pleuronectoidei</taxon>
        <taxon>Scophthalmidae</taxon>
        <taxon>Scophthalmus</taxon>
    </lineage>
</organism>
<gene>
    <name evidence="2" type="ORF">F2P81_015373</name>
</gene>
<protein>
    <recommendedName>
        <fullName evidence="4">Supervillin-like</fullName>
    </recommendedName>
</protein>
<sequence length="537" mass="57947">MDAVESPAGLEPRSERIARYKAERRRELAERYGNTEELPSKWVRRDGSGEAPDPGAHRGTANSDGPGVNGRTRGVSNGLEAESNNLGRQGSQDSASTLSGEGHLLPGGLDVPQVHTRVSVGQLRSALLQQTGSGGGGGEQPEKACPDGGRATSSLDLAVNPGPEGGRRRTRRYLPGGPGVGRKTSERFRTQPITANEMEESSGLLDADQQEEEEEEEEEKRKADVKTDDRAKMSVAAKMSLFKLQKGPVQLPAFCLSPHLSDRQQASSVNLKPSEVRLSRPRADADAEPSPGQQGPQRHDPEPGLRGILKKSRGGGSEWSASGMEGGGHQQNGGGCGGAATQGRMAARERQEVAAAAAAPPRRQRREASGVEGGSLSAPPWRQRARSRRETIGCVPIRAASEQDAPQQERPCQAEPQEQLTSSVDTRRDLVDEGTTATGRVQVGPRDDASQPPETSNTRTTNQSFEAQEVSPPTKNPIQPQWRQKVEGVEEDEVPQMERAEETNAQQRERQEQESQRGESLLSAYIVHISECFPLHL</sequence>